<dbReference type="EMBL" id="JAULSR010000004">
    <property type="protein sequence ID" value="KAK0621822.1"/>
    <property type="molecule type" value="Genomic_DNA"/>
</dbReference>
<protein>
    <submittedName>
        <fullName evidence="2">Uncharacterized protein</fullName>
    </submittedName>
</protein>
<proteinExistence type="predicted"/>
<feature type="region of interest" description="Disordered" evidence="1">
    <location>
        <begin position="1"/>
        <end position="31"/>
    </location>
</feature>
<comment type="caution">
    <text evidence="2">The sequence shown here is derived from an EMBL/GenBank/DDBJ whole genome shotgun (WGS) entry which is preliminary data.</text>
</comment>
<feature type="compositionally biased region" description="Basic and acidic residues" evidence="1">
    <location>
        <begin position="1191"/>
        <end position="1200"/>
    </location>
</feature>
<gene>
    <name evidence="2" type="ORF">B0T17DRAFT_305457</name>
</gene>
<feature type="region of interest" description="Disordered" evidence="1">
    <location>
        <begin position="145"/>
        <end position="205"/>
    </location>
</feature>
<dbReference type="AlphaFoldDB" id="A0AA39WUR6"/>
<organism evidence="2 3">
    <name type="scientific">Bombardia bombarda</name>
    <dbReference type="NCBI Taxonomy" id="252184"/>
    <lineage>
        <taxon>Eukaryota</taxon>
        <taxon>Fungi</taxon>
        <taxon>Dikarya</taxon>
        <taxon>Ascomycota</taxon>
        <taxon>Pezizomycotina</taxon>
        <taxon>Sordariomycetes</taxon>
        <taxon>Sordariomycetidae</taxon>
        <taxon>Sordariales</taxon>
        <taxon>Lasiosphaeriaceae</taxon>
        <taxon>Bombardia</taxon>
    </lineage>
</organism>
<feature type="compositionally biased region" description="Polar residues" evidence="1">
    <location>
        <begin position="15"/>
        <end position="26"/>
    </location>
</feature>
<evidence type="ECO:0000313" key="2">
    <source>
        <dbReference type="EMBL" id="KAK0621822.1"/>
    </source>
</evidence>
<feature type="compositionally biased region" description="Basic and acidic residues" evidence="1">
    <location>
        <begin position="1"/>
        <end position="14"/>
    </location>
</feature>
<dbReference type="Proteomes" id="UP001174934">
    <property type="component" value="Unassembled WGS sequence"/>
</dbReference>
<feature type="region of interest" description="Disordered" evidence="1">
    <location>
        <begin position="1135"/>
        <end position="1202"/>
    </location>
</feature>
<feature type="compositionally biased region" description="Low complexity" evidence="1">
    <location>
        <begin position="1139"/>
        <end position="1171"/>
    </location>
</feature>
<reference evidence="2" key="1">
    <citation type="submission" date="2023-06" db="EMBL/GenBank/DDBJ databases">
        <title>Genome-scale phylogeny and comparative genomics of the fungal order Sordariales.</title>
        <authorList>
            <consortium name="Lawrence Berkeley National Laboratory"/>
            <person name="Hensen N."/>
            <person name="Bonometti L."/>
            <person name="Westerberg I."/>
            <person name="Brannstrom I.O."/>
            <person name="Guillou S."/>
            <person name="Cros-Aarteil S."/>
            <person name="Calhoun S."/>
            <person name="Haridas S."/>
            <person name="Kuo A."/>
            <person name="Mondo S."/>
            <person name="Pangilinan J."/>
            <person name="Riley R."/>
            <person name="LaButti K."/>
            <person name="Andreopoulos B."/>
            <person name="Lipzen A."/>
            <person name="Chen C."/>
            <person name="Yanf M."/>
            <person name="Daum C."/>
            <person name="Ng V."/>
            <person name="Clum A."/>
            <person name="Steindorff A."/>
            <person name="Ohm R."/>
            <person name="Martin F."/>
            <person name="Silar P."/>
            <person name="Natvig D."/>
            <person name="Lalanne C."/>
            <person name="Gautier V."/>
            <person name="Ament-velasquez S.L."/>
            <person name="Kruys A."/>
            <person name="Hutchinson M.I."/>
            <person name="Powell A.J."/>
            <person name="Barry K."/>
            <person name="Miller A.N."/>
            <person name="Grigoriev I.V."/>
            <person name="Debuchy R."/>
            <person name="Gladieux P."/>
            <person name="Thoren M.H."/>
            <person name="Johannesson H."/>
        </authorList>
    </citation>
    <scope>NUCLEOTIDE SEQUENCE</scope>
    <source>
        <strain evidence="2">SMH3391-2</strain>
    </source>
</reference>
<keyword evidence="3" id="KW-1185">Reference proteome</keyword>
<accession>A0AA39WUR6</accession>
<evidence type="ECO:0000313" key="3">
    <source>
        <dbReference type="Proteomes" id="UP001174934"/>
    </source>
</evidence>
<name>A0AA39WUR6_9PEZI</name>
<sequence>MYIHHGEEVDKSTGRDSSTTSMLQETSNDVNDSVNSSSYFISYPSVTIYHAGLLHVPTTLGPPSNEGPDLRESPSLPTHICVTSPYQLPHSLSIYTDAPPGPVFQGHEYIPSDLGHSADAQWIINKSLAIPTTSAGLPLTLSANTPDLSSAGNEQPQPHSGSTIVQSSDNYTDSGYASRGSVKRRGPHQKIQRMSLQPTPAAHLSDSKTIYSDNSSIADMSHNIYISELAEEIAAVLPLWDTPVHHLTSLSTALPDLLKAFAIMISREFPGELHQRLKCFVYRSRREISDAVIKTFVVDDESSYNELNNATGTDNMSLEDKLRLWQSNENRPLTYDPVDRLPWDDGLATDDDFEDFAGLREYRTTLQRSQSFEWLLQSVLVEVNMHIPEDKNAKSEIRKKIISHLGEPVRISRKEITVDHQMRFLAPWIAEFLASEDYDLLPHEALSRVLVMTGVGCHAWATTCLEYVQTVWPKTGPRVLGLYIDLLRPSSLGSTSRCILSDNTVLLAQVTSNGKSIAVDAIGSAYSIAEAGEVMAWLSAAVGSSPVDRTISYHYPSCEIRDFWRPLPLAATSTKINKICVIENRSGDPLYNPWGPTDKRGECWFLLFRNPAMVEGYPVPRRPEPNTGMEMSLDTIALLANVRKLSNFGGRLMLKGFSTILIPTGSDDGVVYWHAVHNEDGEYISYCDPKAKEAARKYPKALSVGDLESSRHILGWCANVNNMTGARGANYNIGWSGLMQPPPGCAFEKVSIVGGMFITAGMSCILGKKDKAVHIRTRDDYTMRLKWVHKKHVVLYDTKERRAWMVDGVSALLHLVRASLKHDQADSFNDLFLYNDFSLQESPAAGTGKSASINVLTNKQNLNLPLYAKPDDMKEEVSINAESGTQSRVLSRTRRDYCFRDRVESICDVLEQIIAHQADVSTEDGVGFRVKTTLRRQLEGFDFMDVATDEDPIWPRVTTLRATGRGWVDFTRAIHAVTLFGSGFGDLIRPVSDAGTAKACGVCQLNTDVPKGQDYLTVCVPELQDILQKRGTRVTNPWRLVDNIYWHAPDKTFDPCRCGKLSILAKTKDDRVQVLLPSSFPKLLRGGFKSPPDLASTPRGALLFGHSSRFPLWWKDRGPPKEGQPEDFEMEDMEGAFNDSGIGSSLGPSSAGGASSDDSSSASANVHSPSPIREIAGLGKRGVDSDEDERLEAKRQKSTVESHTGLGFTEMLDEDMVQIDGRDNVGKTWEARFDGFLNNVGNWNRKGKGKERAI</sequence>
<evidence type="ECO:0000256" key="1">
    <source>
        <dbReference type="SAM" id="MobiDB-lite"/>
    </source>
</evidence>
<feature type="compositionally biased region" description="Polar residues" evidence="1">
    <location>
        <begin position="145"/>
        <end position="175"/>
    </location>
</feature>
<feature type="compositionally biased region" description="Basic residues" evidence="1">
    <location>
        <begin position="181"/>
        <end position="191"/>
    </location>
</feature>